<feature type="domain" description="Polymerase nucleotidyl transferase" evidence="1">
    <location>
        <begin position="87"/>
        <end position="151"/>
    </location>
</feature>
<dbReference type="Proteomes" id="UP000266622">
    <property type="component" value="Unassembled WGS sequence"/>
</dbReference>
<dbReference type="InterPro" id="IPR036388">
    <property type="entry name" value="WH-like_DNA-bd_sf"/>
</dbReference>
<gene>
    <name evidence="2" type="ORF">BXU00_00465</name>
</gene>
<protein>
    <recommendedName>
        <fullName evidence="1">Polymerase nucleotidyl transferase domain-containing protein</fullName>
    </recommendedName>
</protein>
<dbReference type="Gene3D" id="1.10.10.10">
    <property type="entry name" value="Winged helix-like DNA-binding domain superfamily/Winged helix DNA-binding domain"/>
    <property type="match status" value="1"/>
</dbReference>
<dbReference type="InterPro" id="IPR036390">
    <property type="entry name" value="WH_DNA-bd_sf"/>
</dbReference>
<dbReference type="CDD" id="cd00090">
    <property type="entry name" value="HTH_ARSR"/>
    <property type="match status" value="1"/>
</dbReference>
<evidence type="ECO:0000313" key="2">
    <source>
        <dbReference type="EMBL" id="RIB35568.1"/>
    </source>
</evidence>
<dbReference type="SUPFAM" id="SSF81301">
    <property type="entry name" value="Nucleotidyltransferase"/>
    <property type="match status" value="1"/>
</dbReference>
<dbReference type="CDD" id="cd05403">
    <property type="entry name" value="NT_KNTase_like"/>
    <property type="match status" value="1"/>
</dbReference>
<evidence type="ECO:0000313" key="3">
    <source>
        <dbReference type="Proteomes" id="UP000266622"/>
    </source>
</evidence>
<dbReference type="GO" id="GO:0003700">
    <property type="term" value="F:DNA-binding transcription factor activity"/>
    <property type="evidence" value="ECO:0007669"/>
    <property type="project" value="InterPro"/>
</dbReference>
<dbReference type="AlphaFoldDB" id="A0A397WND6"/>
<organism evidence="2 3">
    <name type="scientific">Candidatus Nanoclepta minutus</name>
    <dbReference type="NCBI Taxonomy" id="1940235"/>
    <lineage>
        <taxon>Archaea</taxon>
        <taxon>Nanobdellota</taxon>
        <taxon>Candidatus Nanoclepta</taxon>
    </lineage>
</organism>
<dbReference type="SUPFAM" id="SSF46785">
    <property type="entry name" value="Winged helix' DNA-binding domain"/>
    <property type="match status" value="1"/>
</dbReference>
<dbReference type="GO" id="GO:0016779">
    <property type="term" value="F:nucleotidyltransferase activity"/>
    <property type="evidence" value="ECO:0007669"/>
    <property type="project" value="InterPro"/>
</dbReference>
<dbReference type="Pfam" id="PF01909">
    <property type="entry name" value="NTP_transf_2"/>
    <property type="match status" value="1"/>
</dbReference>
<evidence type="ECO:0000259" key="1">
    <source>
        <dbReference type="Pfam" id="PF01909"/>
    </source>
</evidence>
<dbReference type="EMBL" id="MWMI01000001">
    <property type="protein sequence ID" value="RIB35568.1"/>
    <property type="molecule type" value="Genomic_DNA"/>
</dbReference>
<proteinExistence type="predicted"/>
<dbReference type="InterPro" id="IPR002934">
    <property type="entry name" value="Polymerase_NTP_transf_dom"/>
</dbReference>
<sequence>MLENINTCKVFLTICKYPTKGLSIRDIAKLTSLSPPTVSKIIKELYEEGLVVIQKDKNTYKIFGNINNEKYKFLKRLFNLYQIKGLIEFLNKELFPHAIILYGSYARGEDLEDSDIDIIILRPRIKKNLDLSKFEGMFNRKIHIIFMENFEDVKHLLGLDFLVFGSIV</sequence>
<comment type="caution">
    <text evidence="2">The sequence shown here is derived from an EMBL/GenBank/DDBJ whole genome shotgun (WGS) entry which is preliminary data.</text>
</comment>
<dbReference type="Gene3D" id="3.30.460.10">
    <property type="entry name" value="Beta Polymerase, domain 2"/>
    <property type="match status" value="1"/>
</dbReference>
<reference evidence="2 3" key="1">
    <citation type="journal article" date="2018" name="Syst. Appl. Microbiol.">
        <title>A new symbiotic nanoarchaeote (Candidatus Nanoclepta minutus) and its host (Zestosphaera tikiterensis gen. nov., sp. nov.) from a New Zealand hot spring.</title>
        <authorList>
            <person name="St John E."/>
            <person name="Liu Y."/>
            <person name="Podar M."/>
            <person name="Stott M.B."/>
            <person name="Meneghin J."/>
            <person name="Chen Z."/>
            <person name="Lagutin K."/>
            <person name="Mitchell K."/>
            <person name="Reysenbach A.L."/>
        </authorList>
    </citation>
    <scope>NUCLEOTIDE SEQUENCE [LARGE SCALE GENOMIC DNA]</scope>
    <source>
        <strain evidence="2">NZ3</strain>
    </source>
</reference>
<dbReference type="InterPro" id="IPR043519">
    <property type="entry name" value="NT_sf"/>
</dbReference>
<name>A0A397WND6_9ARCH</name>
<accession>A0A397WND6</accession>
<dbReference type="Pfam" id="PF13412">
    <property type="entry name" value="HTH_24"/>
    <property type="match status" value="1"/>
</dbReference>
<dbReference type="InterPro" id="IPR011991">
    <property type="entry name" value="ArsR-like_HTH"/>
</dbReference>